<organism evidence="10 11">
    <name type="scientific">Orchesella dallaii</name>
    <dbReference type="NCBI Taxonomy" id="48710"/>
    <lineage>
        <taxon>Eukaryota</taxon>
        <taxon>Metazoa</taxon>
        <taxon>Ecdysozoa</taxon>
        <taxon>Arthropoda</taxon>
        <taxon>Hexapoda</taxon>
        <taxon>Collembola</taxon>
        <taxon>Entomobryomorpha</taxon>
        <taxon>Entomobryoidea</taxon>
        <taxon>Orchesellidae</taxon>
        <taxon>Orchesellinae</taxon>
        <taxon>Orchesella</taxon>
    </lineage>
</organism>
<dbReference type="PROSITE" id="PS50097">
    <property type="entry name" value="BTB"/>
    <property type="match status" value="1"/>
</dbReference>
<keyword evidence="6" id="KW-0863">Zinc-finger</keyword>
<evidence type="ECO:0000256" key="3">
    <source>
        <dbReference type="ARBA" id="ARBA00022902"/>
    </source>
</evidence>
<dbReference type="PANTHER" id="PTHR23110">
    <property type="entry name" value="BTB DOMAIN TRANSCRIPTION FACTOR"/>
    <property type="match status" value="1"/>
</dbReference>
<feature type="compositionally biased region" description="Polar residues" evidence="7">
    <location>
        <begin position="1"/>
        <end position="22"/>
    </location>
</feature>
<evidence type="ECO:0000256" key="4">
    <source>
        <dbReference type="ARBA" id="ARBA00023242"/>
    </source>
</evidence>
<proteinExistence type="predicted"/>
<dbReference type="SUPFAM" id="SSF57667">
    <property type="entry name" value="beta-beta-alpha zinc fingers"/>
    <property type="match status" value="1"/>
</dbReference>
<dbReference type="InterPro" id="IPR013087">
    <property type="entry name" value="Znf_C2H2_type"/>
</dbReference>
<evidence type="ECO:0000256" key="6">
    <source>
        <dbReference type="PROSITE-ProRule" id="PRU00042"/>
    </source>
</evidence>
<gene>
    <name evidence="10" type="ORF">ODALV1_LOCUS1036</name>
</gene>
<feature type="domain" description="BTB" evidence="8">
    <location>
        <begin position="71"/>
        <end position="153"/>
    </location>
</feature>
<reference evidence="10 11" key="1">
    <citation type="submission" date="2024-08" db="EMBL/GenBank/DDBJ databases">
        <authorList>
            <person name="Cucini C."/>
            <person name="Frati F."/>
        </authorList>
    </citation>
    <scope>NUCLEOTIDE SEQUENCE [LARGE SCALE GENOMIC DNA]</scope>
</reference>
<keyword evidence="2" id="KW-0221">Differentiation</keyword>
<feature type="compositionally biased region" description="Pro residues" evidence="7">
    <location>
        <begin position="234"/>
        <end position="243"/>
    </location>
</feature>
<evidence type="ECO:0000256" key="1">
    <source>
        <dbReference type="ARBA" id="ARBA00022473"/>
    </source>
</evidence>
<dbReference type="Pfam" id="PF00651">
    <property type="entry name" value="BTB"/>
    <property type="match status" value="1"/>
</dbReference>
<dbReference type="Gene3D" id="3.30.160.60">
    <property type="entry name" value="Classic Zinc Finger"/>
    <property type="match status" value="1"/>
</dbReference>
<feature type="region of interest" description="Disordered" evidence="7">
    <location>
        <begin position="176"/>
        <end position="288"/>
    </location>
</feature>
<comment type="caution">
    <text evidence="10">The sequence shown here is derived from an EMBL/GenBank/DDBJ whole genome shotgun (WGS) entry which is preliminary data.</text>
</comment>
<feature type="compositionally biased region" description="Low complexity" evidence="7">
    <location>
        <begin position="29"/>
        <end position="43"/>
    </location>
</feature>
<dbReference type="PANTHER" id="PTHR23110:SF111">
    <property type="entry name" value="LONGITUDINALS LACKING PROTEIN, ISOFORMS F_I_K_T"/>
    <property type="match status" value="1"/>
</dbReference>
<dbReference type="InterPro" id="IPR051095">
    <property type="entry name" value="Dros_DevTransReg"/>
</dbReference>
<feature type="compositionally biased region" description="Pro residues" evidence="7">
    <location>
        <begin position="206"/>
        <end position="219"/>
    </location>
</feature>
<dbReference type="PROSITE" id="PS00028">
    <property type="entry name" value="ZINC_FINGER_C2H2_1"/>
    <property type="match status" value="1"/>
</dbReference>
<evidence type="ECO:0000313" key="10">
    <source>
        <dbReference type="EMBL" id="CAL8070022.1"/>
    </source>
</evidence>
<evidence type="ECO:0000259" key="8">
    <source>
        <dbReference type="PROSITE" id="PS50097"/>
    </source>
</evidence>
<feature type="compositionally biased region" description="Pro residues" evidence="7">
    <location>
        <begin position="183"/>
        <end position="197"/>
    </location>
</feature>
<keyword evidence="6" id="KW-0862">Zinc</keyword>
<evidence type="ECO:0000259" key="9">
    <source>
        <dbReference type="PROSITE" id="PS50157"/>
    </source>
</evidence>
<comment type="function">
    <text evidence="5">Putative transcription factor required for axon growth and guidance in the central and peripheral nervous systems. Repels CNS axons away from the midline by promoting the expression of the midline repellent sli and its receptor robo.</text>
</comment>
<evidence type="ECO:0000256" key="2">
    <source>
        <dbReference type="ARBA" id="ARBA00022782"/>
    </source>
</evidence>
<name>A0ABP1PM89_9HEXA</name>
<keyword evidence="6" id="KW-0479">Metal-binding</keyword>
<keyword evidence="3" id="KW-0524">Neurogenesis</keyword>
<feature type="domain" description="C2H2-type" evidence="9">
    <location>
        <begin position="339"/>
        <end position="367"/>
    </location>
</feature>
<feature type="domain" description="C2H2-type" evidence="9">
    <location>
        <begin position="310"/>
        <end position="334"/>
    </location>
</feature>
<feature type="region of interest" description="Disordered" evidence="7">
    <location>
        <begin position="424"/>
        <end position="468"/>
    </location>
</feature>
<dbReference type="SUPFAM" id="SSF54695">
    <property type="entry name" value="POZ domain"/>
    <property type="match status" value="1"/>
</dbReference>
<dbReference type="InterPro" id="IPR000210">
    <property type="entry name" value="BTB/POZ_dom"/>
</dbReference>
<keyword evidence="1" id="KW-0217">Developmental protein</keyword>
<dbReference type="InterPro" id="IPR036236">
    <property type="entry name" value="Znf_C2H2_sf"/>
</dbReference>
<evidence type="ECO:0008006" key="12">
    <source>
        <dbReference type="Google" id="ProtNLM"/>
    </source>
</evidence>
<evidence type="ECO:0000313" key="11">
    <source>
        <dbReference type="Proteomes" id="UP001642540"/>
    </source>
</evidence>
<dbReference type="InterPro" id="IPR011333">
    <property type="entry name" value="SKP1/BTB/POZ_sf"/>
</dbReference>
<feature type="region of interest" description="Disordered" evidence="7">
    <location>
        <begin position="1"/>
        <end position="44"/>
    </location>
</feature>
<feature type="compositionally biased region" description="Low complexity" evidence="7">
    <location>
        <begin position="430"/>
        <end position="445"/>
    </location>
</feature>
<evidence type="ECO:0000256" key="7">
    <source>
        <dbReference type="SAM" id="MobiDB-lite"/>
    </source>
</evidence>
<sequence length="560" mass="60600">MTHQHNNTQSVMSRTNSQQQGSSPPPLTPNNDTPEPRNTNTPPELYSLKWNDYIHNLQSVFKYLRETEEFTDVTIACLHDDNIQEHFNNDKNGIVCFKAHKIILAACSGFFHSVLSGQPQGSSQPIVYLKDVRAGVFKNILSFVYYGEVQVANTDLPEFLSVAASLKIKGLVRNTSQNESTPVAPPPLPPVPAPPQPQRQQTPVPTQIPNPPPLPPSDPTPKCFSRNGTVSPQPNAPVTPTPPEEYRSWGGNAGGVVPPRPQSLASDDEDSKYYDGSQESFKPYFKQNPDEHDFVLKSPYGSRIRATDPRPCPKCGKIYRSAHTLRTHLEDKHTICPGYRCVLCGTVAKSRNSLHSHMSRQHRGISTKDLPVIPMPAPFDPELANRLLAKIGGGAKVDVSRYADVEEEEDDSGGEEIIRETENTAVSVNASTPPQQAPPQSTKQARSAGGAAPGTHPPTCESPQPGTGSAILDTYLQLIAENSSAMFAAAAAAAAAAAQASGKPLPPLPPHIIAQGEVAAAPDPDCSVAKRRKQEHVETGATIVEETTDKHDEMSCTVDE</sequence>
<keyword evidence="4" id="KW-0539">Nucleus</keyword>
<keyword evidence="11" id="KW-1185">Reference proteome</keyword>
<dbReference type="Proteomes" id="UP001642540">
    <property type="component" value="Unassembled WGS sequence"/>
</dbReference>
<dbReference type="SMART" id="SM00225">
    <property type="entry name" value="BTB"/>
    <property type="match status" value="1"/>
</dbReference>
<dbReference type="PROSITE" id="PS50157">
    <property type="entry name" value="ZINC_FINGER_C2H2_2"/>
    <property type="match status" value="2"/>
</dbReference>
<dbReference type="SMART" id="SM00355">
    <property type="entry name" value="ZnF_C2H2"/>
    <property type="match status" value="2"/>
</dbReference>
<accession>A0ABP1PM89</accession>
<evidence type="ECO:0000256" key="5">
    <source>
        <dbReference type="ARBA" id="ARBA00037382"/>
    </source>
</evidence>
<dbReference type="EMBL" id="CAXLJM020000004">
    <property type="protein sequence ID" value="CAL8070022.1"/>
    <property type="molecule type" value="Genomic_DNA"/>
</dbReference>
<dbReference type="Gene3D" id="3.30.710.10">
    <property type="entry name" value="Potassium Channel Kv1.1, Chain A"/>
    <property type="match status" value="1"/>
</dbReference>
<protein>
    <recommendedName>
        <fullName evidence="12">Protein abrupt</fullName>
    </recommendedName>
</protein>